<dbReference type="EMBL" id="FNEJ01000015">
    <property type="protein sequence ID" value="SDJ02253.1"/>
    <property type="molecule type" value="Genomic_DNA"/>
</dbReference>
<keyword evidence="6" id="KW-0534">Nitrate assimilation</keyword>
<keyword evidence="5" id="KW-0411">Iron-sulfur</keyword>
<keyword evidence="9" id="KW-1185">Reference proteome</keyword>
<organism evidence="8 9">
    <name type="scientific">Salipiger marinus</name>
    <dbReference type="NCBI Taxonomy" id="555512"/>
    <lineage>
        <taxon>Bacteria</taxon>
        <taxon>Pseudomonadati</taxon>
        <taxon>Pseudomonadota</taxon>
        <taxon>Alphaproteobacteria</taxon>
        <taxon>Rhodobacterales</taxon>
        <taxon>Roseobacteraceae</taxon>
        <taxon>Salipiger</taxon>
    </lineage>
</organism>
<evidence type="ECO:0000256" key="1">
    <source>
        <dbReference type="ARBA" id="ARBA00022714"/>
    </source>
</evidence>
<evidence type="ECO:0000256" key="3">
    <source>
        <dbReference type="ARBA" id="ARBA00023002"/>
    </source>
</evidence>
<protein>
    <submittedName>
        <fullName evidence="8">Assimilatory nitrite reductase (NAD(P)H) small subunit</fullName>
    </submittedName>
</protein>
<dbReference type="PANTHER" id="PTHR21496">
    <property type="entry name" value="FERREDOXIN-RELATED"/>
    <property type="match status" value="1"/>
</dbReference>
<dbReference type="PROSITE" id="PS51296">
    <property type="entry name" value="RIESKE"/>
    <property type="match status" value="1"/>
</dbReference>
<dbReference type="STRING" id="555512.SAMN04487993_101536"/>
<evidence type="ECO:0000256" key="6">
    <source>
        <dbReference type="ARBA" id="ARBA00023063"/>
    </source>
</evidence>
<feature type="domain" description="Rieske" evidence="7">
    <location>
        <begin position="22"/>
        <end position="116"/>
    </location>
</feature>
<name>A0A1G8QCG5_9RHOB</name>
<dbReference type="Gene3D" id="2.102.10.10">
    <property type="entry name" value="Rieske [2Fe-2S] iron-sulphur domain"/>
    <property type="match status" value="1"/>
</dbReference>
<reference evidence="8 9" key="1">
    <citation type="submission" date="2016-10" db="EMBL/GenBank/DDBJ databases">
        <authorList>
            <person name="de Groot N.N."/>
        </authorList>
    </citation>
    <scope>NUCLEOTIDE SEQUENCE [LARGE SCALE GENOMIC DNA]</scope>
    <source>
        <strain evidence="8 9">DSM 26424</strain>
    </source>
</reference>
<dbReference type="PANTHER" id="PTHR21496:SF23">
    <property type="entry name" value="3-PHENYLPROPIONATE_CINNAMIC ACID DIOXYGENASE FERREDOXIN SUBUNIT"/>
    <property type="match status" value="1"/>
</dbReference>
<proteinExistence type="predicted"/>
<evidence type="ECO:0000259" key="7">
    <source>
        <dbReference type="PROSITE" id="PS51296"/>
    </source>
</evidence>
<dbReference type="CDD" id="cd03530">
    <property type="entry name" value="Rieske_NirD_small_Bacillus"/>
    <property type="match status" value="1"/>
</dbReference>
<dbReference type="NCBIfam" id="TIGR02378">
    <property type="entry name" value="nirD_assim_sml"/>
    <property type="match status" value="1"/>
</dbReference>
<evidence type="ECO:0000256" key="5">
    <source>
        <dbReference type="ARBA" id="ARBA00023014"/>
    </source>
</evidence>
<dbReference type="GO" id="GO:0008942">
    <property type="term" value="F:nitrite reductase [NAD(P)H] activity"/>
    <property type="evidence" value="ECO:0007669"/>
    <property type="project" value="InterPro"/>
</dbReference>
<evidence type="ECO:0000256" key="2">
    <source>
        <dbReference type="ARBA" id="ARBA00022723"/>
    </source>
</evidence>
<keyword evidence="4" id="KW-0408">Iron</keyword>
<dbReference type="GO" id="GO:0051537">
    <property type="term" value="F:2 iron, 2 sulfur cluster binding"/>
    <property type="evidence" value="ECO:0007669"/>
    <property type="project" value="UniProtKB-KW"/>
</dbReference>
<keyword evidence="3" id="KW-0560">Oxidoreductase</keyword>
<dbReference type="GO" id="GO:0042128">
    <property type="term" value="P:nitrate assimilation"/>
    <property type="evidence" value="ECO:0007669"/>
    <property type="project" value="UniProtKB-KW"/>
</dbReference>
<sequence>MTGAAVLTPKLTPEQEGLMDWIDIGALEDIPERGARVVKTQAGCVALFRTGPEEVFATADACPHRGGPLSEGIVHGRRVTCPLHSWVFDLESGAALGEDARLVTYAVRLVAGRVLLDGRLLAKRSAA</sequence>
<dbReference type="Pfam" id="PF00355">
    <property type="entry name" value="Rieske"/>
    <property type="match status" value="1"/>
</dbReference>
<dbReference type="GO" id="GO:0046872">
    <property type="term" value="F:metal ion binding"/>
    <property type="evidence" value="ECO:0007669"/>
    <property type="project" value="UniProtKB-KW"/>
</dbReference>
<evidence type="ECO:0000256" key="4">
    <source>
        <dbReference type="ARBA" id="ARBA00023004"/>
    </source>
</evidence>
<keyword evidence="2" id="KW-0479">Metal-binding</keyword>
<evidence type="ECO:0000313" key="8">
    <source>
        <dbReference type="EMBL" id="SDJ02253.1"/>
    </source>
</evidence>
<dbReference type="InterPro" id="IPR036922">
    <property type="entry name" value="Rieske_2Fe-2S_sf"/>
</dbReference>
<dbReference type="InterPro" id="IPR017941">
    <property type="entry name" value="Rieske_2Fe-2S"/>
</dbReference>
<accession>A0A1G8QCG5</accession>
<dbReference type="Proteomes" id="UP000199093">
    <property type="component" value="Unassembled WGS sequence"/>
</dbReference>
<gene>
    <name evidence="8" type="ORF">SAMN04487993_101536</name>
</gene>
<evidence type="ECO:0000313" key="9">
    <source>
        <dbReference type="Proteomes" id="UP000199093"/>
    </source>
</evidence>
<dbReference type="InterPro" id="IPR012748">
    <property type="entry name" value="Rieske-like_NirD"/>
</dbReference>
<keyword evidence="1" id="KW-0001">2Fe-2S</keyword>
<dbReference type="SUPFAM" id="SSF50022">
    <property type="entry name" value="ISP domain"/>
    <property type="match status" value="1"/>
</dbReference>
<dbReference type="AlphaFoldDB" id="A0A1G8QCG5"/>